<protein>
    <recommendedName>
        <fullName evidence="9">TRAP transporter small permease protein</fullName>
    </recommendedName>
</protein>
<evidence type="ECO:0000313" key="12">
    <source>
        <dbReference type="Proteomes" id="UP001431221"/>
    </source>
</evidence>
<evidence type="ECO:0000256" key="2">
    <source>
        <dbReference type="ARBA" id="ARBA00022448"/>
    </source>
</evidence>
<sequence>MLKLACLYVRAVDGFNRRLGKVIMWGIFVMAAILLWSSISKTFFNPSLWTLEIAQFAMVAYYVLGGPYSIQMGSNVRMDLFYAEWSVKKKAWFDAFTVLLLIFYLCVLLYGALNSTAYSLGYFGKDSIGFWWDLFVTFITGGPDAAAEKLGYIERSPTAWRPYLWPVKFIMIFGFFLMLLQTVSELLKDIARIKGVSL</sequence>
<keyword evidence="12" id="KW-1185">Reference proteome</keyword>
<dbReference type="PANTHER" id="PTHR35011:SF4">
    <property type="entry name" value="SLL1102 PROTEIN"/>
    <property type="match status" value="1"/>
</dbReference>
<evidence type="ECO:0000259" key="10">
    <source>
        <dbReference type="Pfam" id="PF04290"/>
    </source>
</evidence>
<organism evidence="11 12">
    <name type="scientific">Roseibium sediminicola</name>
    <dbReference type="NCBI Taxonomy" id="2933272"/>
    <lineage>
        <taxon>Bacteria</taxon>
        <taxon>Pseudomonadati</taxon>
        <taxon>Pseudomonadota</taxon>
        <taxon>Alphaproteobacteria</taxon>
        <taxon>Hyphomicrobiales</taxon>
        <taxon>Stappiaceae</taxon>
        <taxon>Roseibium</taxon>
    </lineage>
</organism>
<evidence type="ECO:0000256" key="6">
    <source>
        <dbReference type="ARBA" id="ARBA00022989"/>
    </source>
</evidence>
<evidence type="ECO:0000313" key="11">
    <source>
        <dbReference type="EMBL" id="MCK7612924.1"/>
    </source>
</evidence>
<dbReference type="InterPro" id="IPR007387">
    <property type="entry name" value="TRAP_DctQ"/>
</dbReference>
<keyword evidence="7 9" id="KW-0472">Membrane</keyword>
<comment type="function">
    <text evidence="9">Part of the tripartite ATP-independent periplasmic (TRAP) transport system.</text>
</comment>
<dbReference type="PANTHER" id="PTHR35011">
    <property type="entry name" value="2,3-DIKETO-L-GULONATE TRAP TRANSPORTER SMALL PERMEASE PROTEIN YIAM"/>
    <property type="match status" value="1"/>
</dbReference>
<evidence type="ECO:0000256" key="5">
    <source>
        <dbReference type="ARBA" id="ARBA00022692"/>
    </source>
</evidence>
<evidence type="ECO:0000256" key="8">
    <source>
        <dbReference type="ARBA" id="ARBA00038436"/>
    </source>
</evidence>
<dbReference type="RefSeq" id="WP_248154283.1">
    <property type="nucleotide sequence ID" value="NZ_JALNMJ010000007.1"/>
</dbReference>
<comment type="caution">
    <text evidence="11">The sequence shown here is derived from an EMBL/GenBank/DDBJ whole genome shotgun (WGS) entry which is preliminary data.</text>
</comment>
<evidence type="ECO:0000256" key="4">
    <source>
        <dbReference type="ARBA" id="ARBA00022519"/>
    </source>
</evidence>
<evidence type="ECO:0000256" key="9">
    <source>
        <dbReference type="RuleBase" id="RU369079"/>
    </source>
</evidence>
<comment type="similarity">
    <text evidence="8 9">Belongs to the TRAP transporter small permease family.</text>
</comment>
<evidence type="ECO:0000256" key="7">
    <source>
        <dbReference type="ARBA" id="ARBA00023136"/>
    </source>
</evidence>
<keyword evidence="6 9" id="KW-1133">Transmembrane helix</keyword>
<proteinExistence type="inferred from homology"/>
<dbReference type="InterPro" id="IPR055348">
    <property type="entry name" value="DctQ"/>
</dbReference>
<comment type="subunit">
    <text evidence="9">The complex comprises the extracytoplasmic solute receptor protein and the two transmembrane proteins.</text>
</comment>
<accession>A0ABT0GU05</accession>
<name>A0ABT0GU05_9HYPH</name>
<keyword evidence="5 9" id="KW-0812">Transmembrane</keyword>
<feature type="transmembrane region" description="Helical" evidence="9">
    <location>
        <begin position="163"/>
        <end position="183"/>
    </location>
</feature>
<dbReference type="Pfam" id="PF04290">
    <property type="entry name" value="DctQ"/>
    <property type="match status" value="1"/>
</dbReference>
<feature type="domain" description="Tripartite ATP-independent periplasmic transporters DctQ component" evidence="10">
    <location>
        <begin position="30"/>
        <end position="191"/>
    </location>
</feature>
<keyword evidence="2 9" id="KW-0813">Transport</keyword>
<keyword evidence="3" id="KW-1003">Cell membrane</keyword>
<dbReference type="Proteomes" id="UP001431221">
    <property type="component" value="Unassembled WGS sequence"/>
</dbReference>
<evidence type="ECO:0000256" key="1">
    <source>
        <dbReference type="ARBA" id="ARBA00004429"/>
    </source>
</evidence>
<feature type="transmembrane region" description="Helical" evidence="9">
    <location>
        <begin position="51"/>
        <end position="70"/>
    </location>
</feature>
<evidence type="ECO:0000256" key="3">
    <source>
        <dbReference type="ARBA" id="ARBA00022475"/>
    </source>
</evidence>
<gene>
    <name evidence="11" type="ORF">M0H32_12180</name>
</gene>
<feature type="transmembrane region" description="Helical" evidence="9">
    <location>
        <begin position="91"/>
        <end position="113"/>
    </location>
</feature>
<reference evidence="11" key="1">
    <citation type="submission" date="2022-04" db="EMBL/GenBank/DDBJ databases">
        <title>Roseibium sp. CAU 1639 isolated from mud.</title>
        <authorList>
            <person name="Kim W."/>
        </authorList>
    </citation>
    <scope>NUCLEOTIDE SEQUENCE</scope>
    <source>
        <strain evidence="11">CAU 1639</strain>
    </source>
</reference>
<comment type="subcellular location">
    <subcellularLocation>
        <location evidence="1 9">Cell inner membrane</location>
        <topology evidence="1 9">Multi-pass membrane protein</topology>
    </subcellularLocation>
</comment>
<keyword evidence="4 9" id="KW-0997">Cell inner membrane</keyword>
<dbReference type="EMBL" id="JALNMJ010000007">
    <property type="protein sequence ID" value="MCK7612924.1"/>
    <property type="molecule type" value="Genomic_DNA"/>
</dbReference>
<feature type="transmembrane region" description="Helical" evidence="9">
    <location>
        <begin position="22"/>
        <end position="39"/>
    </location>
</feature>